<feature type="compositionally biased region" description="Low complexity" evidence="2">
    <location>
        <begin position="137"/>
        <end position="155"/>
    </location>
</feature>
<feature type="compositionally biased region" description="Basic and acidic residues" evidence="2">
    <location>
        <begin position="79"/>
        <end position="88"/>
    </location>
</feature>
<feature type="region of interest" description="Disordered" evidence="2">
    <location>
        <begin position="575"/>
        <end position="616"/>
    </location>
</feature>
<evidence type="ECO:0000256" key="2">
    <source>
        <dbReference type="SAM" id="MobiDB-lite"/>
    </source>
</evidence>
<evidence type="ECO:0000313" key="3">
    <source>
        <dbReference type="EMBL" id="KAG0258680.1"/>
    </source>
</evidence>
<feature type="region of interest" description="Disordered" evidence="2">
    <location>
        <begin position="483"/>
        <end position="507"/>
    </location>
</feature>
<feature type="compositionally biased region" description="Basic and acidic residues" evidence="2">
    <location>
        <begin position="649"/>
        <end position="658"/>
    </location>
</feature>
<keyword evidence="1" id="KW-0175">Coiled coil</keyword>
<dbReference type="EMBL" id="JAAAJB010000314">
    <property type="protein sequence ID" value="KAG0258680.1"/>
    <property type="molecule type" value="Genomic_DNA"/>
</dbReference>
<dbReference type="AlphaFoldDB" id="A0A9P6Q1P9"/>
<feature type="compositionally biased region" description="Basic residues" evidence="2">
    <location>
        <begin position="89"/>
        <end position="104"/>
    </location>
</feature>
<gene>
    <name evidence="3" type="ORF">DFQ27_004513</name>
</gene>
<feature type="compositionally biased region" description="Polar residues" evidence="2">
    <location>
        <begin position="63"/>
        <end position="74"/>
    </location>
</feature>
<feature type="compositionally biased region" description="Basic residues" evidence="2">
    <location>
        <begin position="167"/>
        <end position="176"/>
    </location>
</feature>
<feature type="compositionally biased region" description="Acidic residues" evidence="2">
    <location>
        <begin position="581"/>
        <end position="614"/>
    </location>
</feature>
<feature type="region of interest" description="Disordered" evidence="2">
    <location>
        <begin position="1"/>
        <end position="204"/>
    </location>
</feature>
<dbReference type="Proteomes" id="UP000807716">
    <property type="component" value="Unassembled WGS sequence"/>
</dbReference>
<evidence type="ECO:0000256" key="1">
    <source>
        <dbReference type="SAM" id="Coils"/>
    </source>
</evidence>
<feature type="compositionally biased region" description="Acidic residues" evidence="2">
    <location>
        <begin position="18"/>
        <end position="29"/>
    </location>
</feature>
<protein>
    <submittedName>
        <fullName evidence="3">Uncharacterized protein</fullName>
    </submittedName>
</protein>
<reference evidence="3" key="1">
    <citation type="journal article" date="2020" name="Fungal Divers.">
        <title>Resolving the Mortierellaceae phylogeny through synthesis of multi-gene phylogenetics and phylogenomics.</title>
        <authorList>
            <person name="Vandepol N."/>
            <person name="Liber J."/>
            <person name="Desiro A."/>
            <person name="Na H."/>
            <person name="Kennedy M."/>
            <person name="Barry K."/>
            <person name="Grigoriev I.V."/>
            <person name="Miller A.N."/>
            <person name="O'Donnell K."/>
            <person name="Stajich J.E."/>
            <person name="Bonito G."/>
        </authorList>
    </citation>
    <scope>NUCLEOTIDE SEQUENCE</scope>
    <source>
        <strain evidence="3">BC1065</strain>
    </source>
</reference>
<feature type="region of interest" description="Disordered" evidence="2">
    <location>
        <begin position="649"/>
        <end position="720"/>
    </location>
</feature>
<comment type="caution">
    <text evidence="3">The sequence shown here is derived from an EMBL/GenBank/DDBJ whole genome shotgun (WGS) entry which is preliminary data.</text>
</comment>
<evidence type="ECO:0000313" key="4">
    <source>
        <dbReference type="Proteomes" id="UP000807716"/>
    </source>
</evidence>
<keyword evidence="4" id="KW-1185">Reference proteome</keyword>
<name>A0A9P6Q1P9_9FUNG</name>
<feature type="compositionally biased region" description="Low complexity" evidence="2">
    <location>
        <begin position="265"/>
        <end position="279"/>
    </location>
</feature>
<organism evidence="3 4">
    <name type="scientific">Actinomortierella ambigua</name>
    <dbReference type="NCBI Taxonomy" id="1343610"/>
    <lineage>
        <taxon>Eukaryota</taxon>
        <taxon>Fungi</taxon>
        <taxon>Fungi incertae sedis</taxon>
        <taxon>Mucoromycota</taxon>
        <taxon>Mortierellomycotina</taxon>
        <taxon>Mortierellomycetes</taxon>
        <taxon>Mortierellales</taxon>
        <taxon>Mortierellaceae</taxon>
        <taxon>Actinomortierella</taxon>
    </lineage>
</organism>
<feature type="region of interest" description="Disordered" evidence="2">
    <location>
        <begin position="237"/>
        <end position="291"/>
    </location>
</feature>
<feature type="coiled-coil region" evidence="1">
    <location>
        <begin position="417"/>
        <end position="446"/>
    </location>
</feature>
<sequence length="780" mass="86296">MSSLMLPPSDHGVSDMTIPEEEEEEEEDEAARQDDLSSYGEHSSRADEEDERTSEHHHHPHDNTTSRQNSTSAATVAKRAIDGSENVHHRSSSKIKRGAHKIKKWLTTSKSRSQDMDRLSATAMQVTPPPLKARNKSISSSSYSTASSSSSYSSSPLLAAGDEKVHPFQRLRRRPSSQRDHDTATPPPLELNMPSKDQRRGRKAHAVIRPEMTTELSAAHANVPFPVMLPTEPRLRHTRSASLQTRNAATLYKGNNGGMSRRHSSQTLRSPSTTLPSHPSSRRSLDQTSEEQLWRSLQRIAHFNQRFRQMLPGPDKPCPPIRARSSSLPRSFSPALTPLDHLPPALTCQGEEEGGVPEAVDENVALLDEHRGRYFPKARSPLGHGATINPTTMTADTEAAAATHVDTAAAAATAAAVQFEQEYLQHLEAQVEQAQAEQEMKQKRQSVWVDYVDLELPESLPPSRSVVAAKPIPMMMTSRAVLARPRSATPPSSPPPTPTMTTTTGWRGPMYWNAEAATSLQSIPSMPSSSPANSPRNSVVSFFDEEGEDDECGFSVAELGTTLADELEVYQNNHYHHHNDEDDGEEDDDDDDDDDESEGMDSSEEYDEEDEEEAMGSAFQPYPSFMTKWDMEIASECKMPADDWIHPHAEDRMHDDHDHHHHDDHHEEEGDSRPPPSHAQHPAHIRNHTNQSYLSLSSSTRRSSTVAESMMSASDTMSMSGGTARLTGFIQYKTMMPNPSNVAIGKRFFWAVEAPTLLKPDIANASTTNTDTSTNTSTDA</sequence>
<accession>A0A9P6Q1P9</accession>
<dbReference type="OrthoDB" id="2444387at2759"/>
<proteinExistence type="predicted"/>
<feature type="compositionally biased region" description="Low complexity" evidence="2">
    <location>
        <begin position="694"/>
        <end position="720"/>
    </location>
</feature>